<keyword evidence="2" id="KW-1185">Reference proteome</keyword>
<proteinExistence type="predicted"/>
<evidence type="ECO:0000313" key="1">
    <source>
        <dbReference type="EMBL" id="RAL59510.1"/>
    </source>
</evidence>
<comment type="caution">
    <text evidence="1">The sequence shown here is derived from an EMBL/GenBank/DDBJ whole genome shotgun (WGS) entry which is preliminary data.</text>
</comment>
<dbReference type="Gene3D" id="2.130.10.10">
    <property type="entry name" value="YVTN repeat-like/Quinoprotein amine dehydrogenase"/>
    <property type="match status" value="1"/>
</dbReference>
<protein>
    <submittedName>
        <fullName evidence="1">Uncharacterized protein</fullName>
    </submittedName>
</protein>
<name>A0A395IH27_9HELO</name>
<accession>A0A395IH27</accession>
<dbReference type="InterPro" id="IPR015943">
    <property type="entry name" value="WD40/YVTN_repeat-like_dom_sf"/>
</dbReference>
<dbReference type="EMBL" id="QKRW01000052">
    <property type="protein sequence ID" value="RAL59510.1"/>
    <property type="molecule type" value="Genomic_DNA"/>
</dbReference>
<dbReference type="AlphaFoldDB" id="A0A395IH27"/>
<reference evidence="1 2" key="1">
    <citation type="submission" date="2018-06" db="EMBL/GenBank/DDBJ databases">
        <title>Genome Sequence of the Brown Rot Fungal Pathogen Monilinia fructigena.</title>
        <authorList>
            <person name="Landi L."/>
            <person name="De Miccolis Angelini R.M."/>
            <person name="Pollastro S."/>
            <person name="Abate D."/>
            <person name="Faretra F."/>
            <person name="Romanazzi G."/>
        </authorList>
    </citation>
    <scope>NUCLEOTIDE SEQUENCE [LARGE SCALE GENOMIC DNA]</scope>
    <source>
        <strain evidence="1 2">Mfrg269</strain>
    </source>
</reference>
<evidence type="ECO:0000313" key="2">
    <source>
        <dbReference type="Proteomes" id="UP000249056"/>
    </source>
</evidence>
<dbReference type="Proteomes" id="UP000249056">
    <property type="component" value="Unassembled WGS sequence"/>
</dbReference>
<organism evidence="1 2">
    <name type="scientific">Monilinia fructigena</name>
    <dbReference type="NCBI Taxonomy" id="38457"/>
    <lineage>
        <taxon>Eukaryota</taxon>
        <taxon>Fungi</taxon>
        <taxon>Dikarya</taxon>
        <taxon>Ascomycota</taxon>
        <taxon>Pezizomycotina</taxon>
        <taxon>Leotiomycetes</taxon>
        <taxon>Helotiales</taxon>
        <taxon>Sclerotiniaceae</taxon>
        <taxon>Monilinia</taxon>
    </lineage>
</organism>
<sequence length="102" mass="11672">MLTPLNYPALEWGWNFSSEQCTEGMVGIQGQNLRIFSIEKLTNNLLQESIPLTYTPRRFVRHPEHPCFYVIEADNNILSPATKQKLLEDPSVMNGRCYGTPT</sequence>
<gene>
    <name evidence="1" type="ORF">DID88_006623</name>
</gene>
<dbReference type="OrthoDB" id="436637at2759"/>